<organism evidence="2 3">
    <name type="scientific">Rhizophlyctis rosea</name>
    <dbReference type="NCBI Taxonomy" id="64517"/>
    <lineage>
        <taxon>Eukaryota</taxon>
        <taxon>Fungi</taxon>
        <taxon>Fungi incertae sedis</taxon>
        <taxon>Chytridiomycota</taxon>
        <taxon>Chytridiomycota incertae sedis</taxon>
        <taxon>Chytridiomycetes</taxon>
        <taxon>Rhizophlyctidales</taxon>
        <taxon>Rhizophlyctidaceae</taxon>
        <taxon>Rhizophlyctis</taxon>
    </lineage>
</organism>
<reference evidence="2" key="1">
    <citation type="submission" date="2020-05" db="EMBL/GenBank/DDBJ databases">
        <title>Phylogenomic resolution of chytrid fungi.</title>
        <authorList>
            <person name="Stajich J.E."/>
            <person name="Amses K."/>
            <person name="Simmons R."/>
            <person name="Seto K."/>
            <person name="Myers J."/>
            <person name="Bonds A."/>
            <person name="Quandt C.A."/>
            <person name="Barry K."/>
            <person name="Liu P."/>
            <person name="Grigoriev I."/>
            <person name="Longcore J.E."/>
            <person name="James T.Y."/>
        </authorList>
    </citation>
    <scope>NUCLEOTIDE SEQUENCE</scope>
    <source>
        <strain evidence="2">JEL0318</strain>
    </source>
</reference>
<evidence type="ECO:0000256" key="1">
    <source>
        <dbReference type="SAM" id="SignalP"/>
    </source>
</evidence>
<protein>
    <submittedName>
        <fullName evidence="2">Uncharacterized protein</fullName>
    </submittedName>
</protein>
<dbReference type="Proteomes" id="UP001212841">
    <property type="component" value="Unassembled WGS sequence"/>
</dbReference>
<comment type="caution">
    <text evidence="2">The sequence shown here is derived from an EMBL/GenBank/DDBJ whole genome shotgun (WGS) entry which is preliminary data.</text>
</comment>
<feature type="chain" id="PRO_5042196148" evidence="1">
    <location>
        <begin position="19"/>
        <end position="101"/>
    </location>
</feature>
<dbReference type="AlphaFoldDB" id="A0AAD5X3S2"/>
<keyword evidence="3" id="KW-1185">Reference proteome</keyword>
<feature type="signal peptide" evidence="1">
    <location>
        <begin position="1"/>
        <end position="18"/>
    </location>
</feature>
<evidence type="ECO:0000313" key="3">
    <source>
        <dbReference type="Proteomes" id="UP001212841"/>
    </source>
</evidence>
<gene>
    <name evidence="2" type="ORF">HK097_009470</name>
</gene>
<dbReference type="EMBL" id="JADGJD010000629">
    <property type="protein sequence ID" value="KAJ3049537.1"/>
    <property type="molecule type" value="Genomic_DNA"/>
</dbReference>
<accession>A0AAD5X3S2</accession>
<name>A0AAD5X3S2_9FUNG</name>
<keyword evidence="1" id="KW-0732">Signal</keyword>
<sequence length="101" mass="11110">MHISTAAATLALLGTAQAYTLSVYTKDNYAGTRRSLSSQGSLTGNFHSYKWSKGSGGYCVRFCENKTYLGYRCDSYSNNAIWFNNARIYKYGTTMPSCPGA</sequence>
<evidence type="ECO:0000313" key="2">
    <source>
        <dbReference type="EMBL" id="KAJ3049537.1"/>
    </source>
</evidence>
<proteinExistence type="predicted"/>